<dbReference type="Pfam" id="PF00440">
    <property type="entry name" value="TetR_N"/>
    <property type="match status" value="1"/>
</dbReference>
<evidence type="ECO:0000256" key="1">
    <source>
        <dbReference type="ARBA" id="ARBA00023125"/>
    </source>
</evidence>
<feature type="domain" description="HTH tetR-type" evidence="2">
    <location>
        <begin position="18"/>
        <end position="47"/>
    </location>
</feature>
<keyword evidence="1" id="KW-0238">DNA-binding</keyword>
<name>A0ABT1YQN3_9BACL</name>
<organism evidence="3 4">
    <name type="scientific">Paenibacillus radicis</name>
    <name type="common">ex Xue et al. 2023</name>
    <dbReference type="NCBI Taxonomy" id="2972489"/>
    <lineage>
        <taxon>Bacteria</taxon>
        <taxon>Bacillati</taxon>
        <taxon>Bacillota</taxon>
        <taxon>Bacilli</taxon>
        <taxon>Bacillales</taxon>
        <taxon>Paenibacillaceae</taxon>
        <taxon>Paenibacillus</taxon>
    </lineage>
</organism>
<protein>
    <submittedName>
        <fullName evidence="3">TetR/AcrR family transcriptional regulator</fullName>
    </submittedName>
</protein>
<proteinExistence type="predicted"/>
<evidence type="ECO:0000313" key="4">
    <source>
        <dbReference type="Proteomes" id="UP001300012"/>
    </source>
</evidence>
<dbReference type="InterPro" id="IPR009057">
    <property type="entry name" value="Homeodomain-like_sf"/>
</dbReference>
<accession>A0ABT1YQN3</accession>
<comment type="caution">
    <text evidence="3">The sequence shown here is derived from an EMBL/GenBank/DDBJ whole genome shotgun (WGS) entry which is preliminary data.</text>
</comment>
<dbReference type="InterPro" id="IPR001647">
    <property type="entry name" value="HTH_TetR"/>
</dbReference>
<dbReference type="RefSeq" id="WP_258216144.1">
    <property type="nucleotide sequence ID" value="NZ_JANQBD010000020.1"/>
</dbReference>
<dbReference type="SUPFAM" id="SSF46689">
    <property type="entry name" value="Homeodomain-like"/>
    <property type="match status" value="1"/>
</dbReference>
<keyword evidence="4" id="KW-1185">Reference proteome</keyword>
<dbReference type="Gene3D" id="1.10.10.60">
    <property type="entry name" value="Homeodomain-like"/>
    <property type="match status" value="1"/>
</dbReference>
<evidence type="ECO:0000313" key="3">
    <source>
        <dbReference type="EMBL" id="MCR8634588.1"/>
    </source>
</evidence>
<dbReference type="Proteomes" id="UP001300012">
    <property type="component" value="Unassembled WGS sequence"/>
</dbReference>
<sequence>MILLKNKEVKDVTLNFFFAIRGYEGVSKSQIAENIGMRKLSLYAHFKG</sequence>
<reference evidence="3 4" key="1">
    <citation type="submission" date="2022-08" db="EMBL/GenBank/DDBJ databases">
        <title>Paenibacillus endoradicis sp. nov., Paenibacillus radicibacter sp. nov and Paenibacillus pararadicis sp. nov., three cold-adapted plant growth-promoting bacteria isolated from root of Larix gmelinii in Great Khingan.</title>
        <authorList>
            <person name="Xue H."/>
        </authorList>
    </citation>
    <scope>NUCLEOTIDE SEQUENCE [LARGE SCALE GENOMIC DNA]</scope>
    <source>
        <strain evidence="3 4">N5-1-1-5</strain>
    </source>
</reference>
<evidence type="ECO:0000259" key="2">
    <source>
        <dbReference type="Pfam" id="PF00440"/>
    </source>
</evidence>
<gene>
    <name evidence="3" type="ORF">NV381_25660</name>
</gene>
<dbReference type="EMBL" id="JANQBD010000020">
    <property type="protein sequence ID" value="MCR8634588.1"/>
    <property type="molecule type" value="Genomic_DNA"/>
</dbReference>